<dbReference type="InterPro" id="IPR013324">
    <property type="entry name" value="RNA_pol_sigma_r3/r4-like"/>
</dbReference>
<protein>
    <submittedName>
        <fullName evidence="1">Sigma-70 family RNA polymerase sigma factor</fullName>
    </submittedName>
</protein>
<organism evidence="1 2">
    <name type="scientific">Gracilibacillus thailandensis</name>
    <dbReference type="NCBI Taxonomy" id="563735"/>
    <lineage>
        <taxon>Bacteria</taxon>
        <taxon>Bacillati</taxon>
        <taxon>Bacillota</taxon>
        <taxon>Bacilli</taxon>
        <taxon>Bacillales</taxon>
        <taxon>Bacillaceae</taxon>
        <taxon>Gracilibacillus</taxon>
    </lineage>
</organism>
<dbReference type="RefSeq" id="WP_153834014.1">
    <property type="nucleotide sequence ID" value="NZ_JBHUMW010000104.1"/>
</dbReference>
<dbReference type="EMBL" id="WJEE01000002">
    <property type="protein sequence ID" value="MRI65149.1"/>
    <property type="molecule type" value="Genomic_DNA"/>
</dbReference>
<gene>
    <name evidence="1" type="ORF">GH885_02150</name>
</gene>
<reference evidence="1 2" key="1">
    <citation type="submission" date="2019-10" db="EMBL/GenBank/DDBJ databases">
        <title>Gracilibacillus salitolerans sp. nov., a moderate halophile isolated from a saline soil in northwest China.</title>
        <authorList>
            <person name="Gan L."/>
        </authorList>
    </citation>
    <scope>NUCLEOTIDE SEQUENCE [LARGE SCALE GENOMIC DNA]</scope>
    <source>
        <strain evidence="1 2">TP2-8</strain>
    </source>
</reference>
<dbReference type="AlphaFoldDB" id="A0A6N7QZ13"/>
<evidence type="ECO:0000313" key="1">
    <source>
        <dbReference type="EMBL" id="MRI65149.1"/>
    </source>
</evidence>
<sequence>MNKQQLQELIYNYHWQIKEVERISRILNNIDGPQGAGTAQYGIEATLPKPNTKEKSKAEIDAMGRREKRLYERYIRFKENVEIVESLADHLDNDFNQIILDCMMEGMSLRSIGAHLGISRYKVGELKDEMIDHFCQICHFPQHFTKEKSTC</sequence>
<name>A0A6N7QZ13_9BACI</name>
<evidence type="ECO:0000313" key="2">
    <source>
        <dbReference type="Proteomes" id="UP000435187"/>
    </source>
</evidence>
<comment type="caution">
    <text evidence="1">The sequence shown here is derived from an EMBL/GenBank/DDBJ whole genome shotgun (WGS) entry which is preliminary data.</text>
</comment>
<proteinExistence type="predicted"/>
<accession>A0A6N7QZ13</accession>
<dbReference type="SUPFAM" id="SSF88659">
    <property type="entry name" value="Sigma3 and sigma4 domains of RNA polymerase sigma factors"/>
    <property type="match status" value="1"/>
</dbReference>
<keyword evidence="2" id="KW-1185">Reference proteome</keyword>
<dbReference type="Proteomes" id="UP000435187">
    <property type="component" value="Unassembled WGS sequence"/>
</dbReference>